<organism evidence="2 3">
    <name type="scientific">Orenia marismortui</name>
    <dbReference type="NCBI Taxonomy" id="46469"/>
    <lineage>
        <taxon>Bacteria</taxon>
        <taxon>Bacillati</taxon>
        <taxon>Bacillota</taxon>
        <taxon>Clostridia</taxon>
        <taxon>Halanaerobiales</taxon>
        <taxon>Halobacteroidaceae</taxon>
        <taxon>Orenia</taxon>
    </lineage>
</organism>
<dbReference type="Pfam" id="PF09936">
    <property type="entry name" value="Methyltrn_RNA_4"/>
    <property type="match status" value="1"/>
</dbReference>
<accession>A0A4R8H8E4</accession>
<dbReference type="InterPro" id="IPR019230">
    <property type="entry name" value="RNA_MeTrfase_C_dom"/>
</dbReference>
<dbReference type="Gene3D" id="3.40.1280.10">
    <property type="match status" value="1"/>
</dbReference>
<dbReference type="InterPro" id="IPR029026">
    <property type="entry name" value="tRNA_m1G_MTases_N"/>
</dbReference>
<dbReference type="CDD" id="cd18085">
    <property type="entry name" value="TM1570-like"/>
    <property type="match status" value="1"/>
</dbReference>
<reference evidence="2 3" key="1">
    <citation type="submission" date="2019-03" db="EMBL/GenBank/DDBJ databases">
        <title>Subsurface microbial communities from deep shales in Ohio and West Virginia, USA.</title>
        <authorList>
            <person name="Wrighton K."/>
        </authorList>
    </citation>
    <scope>NUCLEOTIDE SEQUENCE [LARGE SCALE GENOMIC DNA]</scope>
    <source>
        <strain evidence="2 3">MSL 6dP</strain>
    </source>
</reference>
<keyword evidence="3" id="KW-1185">Reference proteome</keyword>
<dbReference type="AlphaFoldDB" id="A0A4R8H8E4"/>
<gene>
    <name evidence="2" type="ORF">C7959_10986</name>
</gene>
<evidence type="ECO:0000313" key="2">
    <source>
        <dbReference type="EMBL" id="TDX51962.1"/>
    </source>
</evidence>
<sequence>MGEPKFYLALVHNPVYNKRMEVITTTVTNFDLHDIARSSRTYNVKKYYIVNHLKSQQNLVNKMREYWSGDFGSEYNPDRKEAFSVIDVKSELDDVIEDIKEIEGEDPVLVTTDARIYPNTITYKDLREKIHTEDRPYLVLLGTGWGLTKEVMTSTEYILEPVYGAGDYNHLSVRSAAAIILDRLLGESWFE</sequence>
<comment type="caution">
    <text evidence="2">The sequence shown here is derived from an EMBL/GenBank/DDBJ whole genome shotgun (WGS) entry which is preliminary data.</text>
</comment>
<feature type="domain" description="tRNA (guanine-N(1)-)-methyltransferase C-terminal" evidence="1">
    <location>
        <begin position="6"/>
        <end position="186"/>
    </location>
</feature>
<protein>
    <recommendedName>
        <fullName evidence="1">tRNA (guanine-N(1)-)-methyltransferase C-terminal domain-containing protein</fullName>
    </recommendedName>
</protein>
<dbReference type="RefSeq" id="WP_134116237.1">
    <property type="nucleotide sequence ID" value="NZ_SOEG01000009.1"/>
</dbReference>
<dbReference type="Proteomes" id="UP000295832">
    <property type="component" value="Unassembled WGS sequence"/>
</dbReference>
<dbReference type="EMBL" id="SOEG01000009">
    <property type="protein sequence ID" value="TDX51962.1"/>
    <property type="molecule type" value="Genomic_DNA"/>
</dbReference>
<dbReference type="STRING" id="926561.GCA_000379025_02944"/>
<name>A0A4R8H8E4_9FIRM</name>
<evidence type="ECO:0000313" key="3">
    <source>
        <dbReference type="Proteomes" id="UP000295832"/>
    </source>
</evidence>
<evidence type="ECO:0000259" key="1">
    <source>
        <dbReference type="Pfam" id="PF09936"/>
    </source>
</evidence>
<proteinExistence type="predicted"/>